<evidence type="ECO:0000313" key="3">
    <source>
        <dbReference type="Proteomes" id="UP000242222"/>
    </source>
</evidence>
<organism evidence="2 3">
    <name type="scientific">Izhakiella capsodis</name>
    <dbReference type="NCBI Taxonomy" id="1367852"/>
    <lineage>
        <taxon>Bacteria</taxon>
        <taxon>Pseudomonadati</taxon>
        <taxon>Pseudomonadota</taxon>
        <taxon>Gammaproteobacteria</taxon>
        <taxon>Enterobacterales</taxon>
        <taxon>Erwiniaceae</taxon>
        <taxon>Izhakiella</taxon>
    </lineage>
</organism>
<evidence type="ECO:0000313" key="2">
    <source>
        <dbReference type="EMBL" id="SFN19825.1"/>
    </source>
</evidence>
<sequence>MREAIDAHIELLVENGEAVPEATSVENWLADPDYAGVLWALFDVDVTRLMGKVEKINVTLPSLLIRRIDQFVAAHPEYGSRSGFLSRVAADKVIGREKR</sequence>
<dbReference type="Proteomes" id="UP000242222">
    <property type="component" value="Unassembled WGS sequence"/>
</dbReference>
<evidence type="ECO:0000259" key="1">
    <source>
        <dbReference type="Pfam" id="PF15919"/>
    </source>
</evidence>
<feature type="domain" description="HicB-like antitoxin of toxin-antitoxin system" evidence="1">
    <location>
        <begin position="2"/>
        <end position="89"/>
    </location>
</feature>
<dbReference type="EMBL" id="FOVC01000003">
    <property type="protein sequence ID" value="SFN19825.1"/>
    <property type="molecule type" value="Genomic_DNA"/>
</dbReference>
<proteinExistence type="predicted"/>
<keyword evidence="3" id="KW-1185">Reference proteome</keyword>
<accession>A0A1I4X2D7</accession>
<name>A0A1I4X2D7_9GAMM</name>
<dbReference type="InterPro" id="IPR031807">
    <property type="entry name" value="HicB-like"/>
</dbReference>
<dbReference type="Pfam" id="PF15919">
    <property type="entry name" value="HicB_lk_antitox"/>
    <property type="match status" value="1"/>
</dbReference>
<dbReference type="Gene3D" id="3.30.160.250">
    <property type="match status" value="1"/>
</dbReference>
<reference evidence="3" key="1">
    <citation type="submission" date="2016-10" db="EMBL/GenBank/DDBJ databases">
        <authorList>
            <person name="Varghese N."/>
            <person name="Submissions S."/>
        </authorList>
    </citation>
    <scope>NUCLEOTIDE SEQUENCE [LARGE SCALE GENOMIC DNA]</scope>
    <source>
        <strain evidence="3">N6PO6</strain>
    </source>
</reference>
<gene>
    <name evidence="2" type="ORF">SAMN05216516_103238</name>
</gene>
<dbReference type="STRING" id="1367852.SAMN05216516_103238"/>
<protein>
    <submittedName>
        <fullName evidence="2">HicB_like antitoxin of toxin-antitoxin system</fullName>
    </submittedName>
</protein>
<dbReference type="AlphaFoldDB" id="A0A1I4X2D7"/>